<keyword evidence="2" id="KW-1185">Reference proteome</keyword>
<dbReference type="RefSeq" id="YP_009281108.1">
    <property type="nucleotide sequence ID" value="NC_031028.1"/>
</dbReference>
<reference evidence="2" key="1">
    <citation type="submission" date="2016-07" db="EMBL/GenBank/DDBJ databases">
        <authorList>
            <person name="Florea S."/>
            <person name="Webb J.S."/>
            <person name="Jaromczyk J."/>
            <person name="Schardl C.L."/>
        </authorList>
    </citation>
    <scope>NUCLEOTIDE SEQUENCE [LARGE SCALE GENOMIC DNA]</scope>
</reference>
<evidence type="ECO:0000313" key="1">
    <source>
        <dbReference type="EMBL" id="AOE44359.1"/>
    </source>
</evidence>
<dbReference type="EMBL" id="KX557278">
    <property type="protein sequence ID" value="AOE44359.1"/>
    <property type="molecule type" value="Genomic_DNA"/>
</dbReference>
<evidence type="ECO:0000313" key="2">
    <source>
        <dbReference type="Proteomes" id="UP000203019"/>
    </source>
</evidence>
<accession>A0A1B3B042</accession>
<protein>
    <submittedName>
        <fullName evidence="1">Uncharacterized protein</fullName>
    </submittedName>
</protein>
<name>A0A1B3B042_9CAUD</name>
<dbReference type="KEGG" id="vg:29063291"/>
<dbReference type="Proteomes" id="UP000203019">
    <property type="component" value="Segment"/>
</dbReference>
<gene>
    <name evidence="1" type="primary">5</name>
    <name evidence="1" type="ORF">SEA_GHOBES_5</name>
</gene>
<sequence length="58" mass="6278">MAAALKVYEYGRKDSNHRVTAQLSAEDVERFEKAGLEVKEVKEAKAPANKAAGSQASK</sequence>
<proteinExistence type="predicted"/>
<dbReference type="GeneID" id="29063291"/>
<organism evidence="1 2">
    <name type="scientific">Gordonia phage Ghobes</name>
    <dbReference type="NCBI Taxonomy" id="1887647"/>
    <lineage>
        <taxon>Viruses</taxon>
        <taxon>Duplodnaviria</taxon>
        <taxon>Heunggongvirae</taxon>
        <taxon>Uroviricota</taxon>
        <taxon>Caudoviricetes</taxon>
        <taxon>Ghobesvirus</taxon>
        <taxon>Ghobesvirus ghobes</taxon>
    </lineage>
</organism>